<dbReference type="Pfam" id="PF08284">
    <property type="entry name" value="RVP_2"/>
    <property type="match status" value="1"/>
</dbReference>
<evidence type="ECO:0000313" key="2">
    <source>
        <dbReference type="Proteomes" id="UP000305948"/>
    </source>
</evidence>
<evidence type="ECO:0008006" key="3">
    <source>
        <dbReference type="Google" id="ProtNLM"/>
    </source>
</evidence>
<dbReference type="OrthoDB" id="2799149at2759"/>
<proteinExistence type="predicted"/>
<organism evidence="1 2">
    <name type="scientific">Heliocybe sulcata</name>
    <dbReference type="NCBI Taxonomy" id="5364"/>
    <lineage>
        <taxon>Eukaryota</taxon>
        <taxon>Fungi</taxon>
        <taxon>Dikarya</taxon>
        <taxon>Basidiomycota</taxon>
        <taxon>Agaricomycotina</taxon>
        <taxon>Agaricomycetes</taxon>
        <taxon>Gloeophyllales</taxon>
        <taxon>Gloeophyllaceae</taxon>
        <taxon>Heliocybe</taxon>
    </lineage>
</organism>
<dbReference type="Gene3D" id="2.40.70.10">
    <property type="entry name" value="Acid Proteases"/>
    <property type="match status" value="1"/>
</dbReference>
<evidence type="ECO:0000313" key="1">
    <source>
        <dbReference type="EMBL" id="TFK52089.1"/>
    </source>
</evidence>
<gene>
    <name evidence="1" type="ORF">OE88DRAFT_1608220</name>
</gene>
<dbReference type="SUPFAM" id="SSF50630">
    <property type="entry name" value="Acid proteases"/>
    <property type="match status" value="1"/>
</dbReference>
<dbReference type="STRING" id="5364.A0A5C3N2Y0"/>
<keyword evidence="2" id="KW-1185">Reference proteome</keyword>
<dbReference type="Proteomes" id="UP000305948">
    <property type="component" value="Unassembled WGS sequence"/>
</dbReference>
<dbReference type="InterPro" id="IPR021109">
    <property type="entry name" value="Peptidase_aspartic_dom_sf"/>
</dbReference>
<reference evidence="1 2" key="1">
    <citation type="journal article" date="2019" name="Nat. Ecol. Evol.">
        <title>Megaphylogeny resolves global patterns of mushroom evolution.</title>
        <authorList>
            <person name="Varga T."/>
            <person name="Krizsan K."/>
            <person name="Foldi C."/>
            <person name="Dima B."/>
            <person name="Sanchez-Garcia M."/>
            <person name="Sanchez-Ramirez S."/>
            <person name="Szollosi G.J."/>
            <person name="Szarkandi J.G."/>
            <person name="Papp V."/>
            <person name="Albert L."/>
            <person name="Andreopoulos W."/>
            <person name="Angelini C."/>
            <person name="Antonin V."/>
            <person name="Barry K.W."/>
            <person name="Bougher N.L."/>
            <person name="Buchanan P."/>
            <person name="Buyck B."/>
            <person name="Bense V."/>
            <person name="Catcheside P."/>
            <person name="Chovatia M."/>
            <person name="Cooper J."/>
            <person name="Damon W."/>
            <person name="Desjardin D."/>
            <person name="Finy P."/>
            <person name="Geml J."/>
            <person name="Haridas S."/>
            <person name="Hughes K."/>
            <person name="Justo A."/>
            <person name="Karasinski D."/>
            <person name="Kautmanova I."/>
            <person name="Kiss B."/>
            <person name="Kocsube S."/>
            <person name="Kotiranta H."/>
            <person name="LaButti K.M."/>
            <person name="Lechner B.E."/>
            <person name="Liimatainen K."/>
            <person name="Lipzen A."/>
            <person name="Lukacs Z."/>
            <person name="Mihaltcheva S."/>
            <person name="Morgado L.N."/>
            <person name="Niskanen T."/>
            <person name="Noordeloos M.E."/>
            <person name="Ohm R.A."/>
            <person name="Ortiz-Santana B."/>
            <person name="Ovrebo C."/>
            <person name="Racz N."/>
            <person name="Riley R."/>
            <person name="Savchenko A."/>
            <person name="Shiryaev A."/>
            <person name="Soop K."/>
            <person name="Spirin V."/>
            <person name="Szebenyi C."/>
            <person name="Tomsovsky M."/>
            <person name="Tulloss R.E."/>
            <person name="Uehling J."/>
            <person name="Grigoriev I.V."/>
            <person name="Vagvolgyi C."/>
            <person name="Papp T."/>
            <person name="Martin F.M."/>
            <person name="Miettinen O."/>
            <person name="Hibbett D.S."/>
            <person name="Nagy L.G."/>
        </authorList>
    </citation>
    <scope>NUCLEOTIDE SEQUENCE [LARGE SCALE GENOMIC DNA]</scope>
    <source>
        <strain evidence="1 2">OMC1185</strain>
    </source>
</reference>
<dbReference type="CDD" id="cd00303">
    <property type="entry name" value="retropepsin_like"/>
    <property type="match status" value="1"/>
</dbReference>
<accession>A0A5C3N2Y0</accession>
<dbReference type="AlphaFoldDB" id="A0A5C3N2Y0"/>
<protein>
    <recommendedName>
        <fullName evidence="3">Peptidase A2 domain-containing protein</fullName>
    </recommendedName>
</protein>
<sequence>MVAYITINGVRALVLFDTGSTLDCVSPEFARVANLTCYELGNPTVLQLGTVGSRSKINYGTDLTFTIQGRTITHYFDAANIDRYQAVVGVPFLRASKAVLDFGENRLSLFG</sequence>
<feature type="non-terminal residue" evidence="1">
    <location>
        <position position="111"/>
    </location>
</feature>
<dbReference type="EMBL" id="ML213510">
    <property type="protein sequence ID" value="TFK52089.1"/>
    <property type="molecule type" value="Genomic_DNA"/>
</dbReference>
<name>A0A5C3N2Y0_9AGAM</name>